<reference evidence="3" key="1">
    <citation type="journal article" date="2017" name="Genome Biol. Evol.">
        <title>The complete genome sequence of the phytopathogenic fungus Sclerotinia sclerotiorum reveals insights into the genome architecture of broad host range pathogens.</title>
        <authorList>
            <person name="Derbyshire M."/>
            <person name="Denton-Giles M."/>
            <person name="Hegedus D."/>
            <person name="Seifbarghy S."/>
            <person name="Rollins J."/>
            <person name="van Kan J."/>
            <person name="Seidl M.F."/>
            <person name="Faino L."/>
            <person name="Mbengue M."/>
            <person name="Navaud O."/>
            <person name="Raffaele S."/>
            <person name="Hammond-Kosack K."/>
            <person name="Heard S."/>
            <person name="Oliver R."/>
        </authorList>
    </citation>
    <scope>NUCLEOTIDE SEQUENCE [LARGE SCALE GENOMIC DNA]</scope>
    <source>
        <strain evidence="3">ATCC 18683 / 1980 / Ss-1</strain>
    </source>
</reference>
<evidence type="ECO:0000256" key="1">
    <source>
        <dbReference type="SAM" id="MobiDB-lite"/>
    </source>
</evidence>
<evidence type="ECO:0000313" key="3">
    <source>
        <dbReference type="Proteomes" id="UP000177798"/>
    </source>
</evidence>
<dbReference type="AlphaFoldDB" id="A0A1D9Q404"/>
<dbReference type="OrthoDB" id="3559113at2759"/>
<accession>A0A1D9Q404</accession>
<gene>
    <name evidence="2" type="ORF">sscle_05g044270</name>
</gene>
<dbReference type="VEuPathDB" id="FungiDB:sscle_05g044270"/>
<evidence type="ECO:0000313" key="2">
    <source>
        <dbReference type="EMBL" id="APA09657.1"/>
    </source>
</evidence>
<feature type="region of interest" description="Disordered" evidence="1">
    <location>
        <begin position="211"/>
        <end position="230"/>
    </location>
</feature>
<dbReference type="EMBL" id="CP017818">
    <property type="protein sequence ID" value="APA09657.1"/>
    <property type="molecule type" value="Genomic_DNA"/>
</dbReference>
<sequence>MGSEMSTLRPCKRYPTEQDVKNPCKKQLSADLKAIKVHAQVHAQIQAQRQATLEAKAKESDQGKTATIRIISDHPILVLKIKGFFYMVDPQFKALPGSTVFEKFINCLIEVGTVPFDASQDPTTSTGDHESLEQFERGPDLGKELEQEMQRNEATWDMLIAKRPAPGLPLVALGENPLRIYFYSVFNQLSQSRPCHIHKLQTLARRLAPIKKKKKSRMPTPPKTPSPKMGLFAHLRNSVQTLNALQRLGALLPGFPQISGSMQGHGGAAFKPSKIIEFNADGVIVFTFEEKAPDKQINTWECLKWKDFTEEQRDEALKMYLSTCTKCWHTKQFNFMIDEAKALSFKSLDDALDYKMIMQILDFLARELDRAAQPEKDHILNWFLEIWEELEAKYHHELSIIYATVEDEFRLSQDFRRILASKARKLKETNVLRQLSFEDGVFLLFIIKIRRIRALEIGRTLVGQRMIKKIAEEIIAEDTELGMKEYALAKKGKAKERSKLRKERDEYARIIAIEAYSIAEQVCSKEVDKFVENEVRPTTESERVRAKRDVDIAHDLESNGYGMLASWVLTRDLLIGDLLYKIYQHVKTNLQSNIDGSYPALQVKNLQKQGGSAVDMNDDEEPQTSWAQYPQGKDSQAEDWNVDPDFDKGHAGTKTQITRVGEWNMDPNVAAEFERILFQPFLNTREYILGLVKKTDMEE</sequence>
<organism evidence="2 3">
    <name type="scientific">Sclerotinia sclerotiorum (strain ATCC 18683 / 1980 / Ss-1)</name>
    <name type="common">White mold</name>
    <name type="synonym">Whetzelinia sclerotiorum</name>
    <dbReference type="NCBI Taxonomy" id="665079"/>
    <lineage>
        <taxon>Eukaryota</taxon>
        <taxon>Fungi</taxon>
        <taxon>Dikarya</taxon>
        <taxon>Ascomycota</taxon>
        <taxon>Pezizomycotina</taxon>
        <taxon>Leotiomycetes</taxon>
        <taxon>Helotiales</taxon>
        <taxon>Sclerotiniaceae</taxon>
        <taxon>Sclerotinia</taxon>
    </lineage>
</organism>
<protein>
    <submittedName>
        <fullName evidence="2">Uncharacterized protein</fullName>
    </submittedName>
</protein>
<proteinExistence type="predicted"/>
<name>A0A1D9Q404_SCLS1</name>
<dbReference type="Proteomes" id="UP000177798">
    <property type="component" value="Chromosome 5"/>
</dbReference>
<feature type="region of interest" description="Disordered" evidence="1">
    <location>
        <begin position="609"/>
        <end position="641"/>
    </location>
</feature>